<evidence type="ECO:0000313" key="4">
    <source>
        <dbReference type="EMBL" id="CAK9169254.1"/>
    </source>
</evidence>
<gene>
    <name evidence="3" type="ORF">ILEXP_LOCUS23223</name>
    <name evidence="4" type="ORF">ILEXP_LOCUS38698</name>
    <name evidence="5" type="ORF">ILEXP_LOCUS46674</name>
</gene>
<protein>
    <recommendedName>
        <fullName evidence="7">Glycine-rich protein</fullName>
    </recommendedName>
</protein>
<dbReference type="EMBL" id="CAUOFW020002600">
    <property type="protein sequence ID" value="CAK9154868.1"/>
    <property type="molecule type" value="Genomic_DNA"/>
</dbReference>
<sequence>MKTLTLFLLAFLLTAASLSFATRPEPTGSSQNQPKASKDKGQSSNGGGGSNKGGGNDGGGMGGFFGPGGGFDIPGLGNGNGWGNGIGGGYGGGYGGPSGGYSKGGVVRPTVVCKEKGPCYKKKLTCPAKCFTSYSRSGKGYGGGGGGGGCTIDCKKKCVAYC</sequence>
<dbReference type="PANTHER" id="PTHR34789:SF1">
    <property type="entry name" value="EXPRESSED PROTEIN"/>
    <property type="match status" value="1"/>
</dbReference>
<accession>A0ABC8SD59</accession>
<dbReference type="EMBL" id="CAUOFW020006913">
    <property type="protein sequence ID" value="CAK9176810.1"/>
    <property type="molecule type" value="Genomic_DNA"/>
</dbReference>
<feature type="region of interest" description="Disordered" evidence="1">
    <location>
        <begin position="22"/>
        <end position="66"/>
    </location>
</feature>
<reference evidence="3 6" key="1">
    <citation type="submission" date="2024-02" db="EMBL/GenBank/DDBJ databases">
        <authorList>
            <person name="Vignale AGUSTIN F."/>
            <person name="Sosa J E."/>
            <person name="Modenutti C."/>
        </authorList>
    </citation>
    <scope>NUCLEOTIDE SEQUENCE [LARGE SCALE GENOMIC DNA]</scope>
</reference>
<evidence type="ECO:0000313" key="3">
    <source>
        <dbReference type="EMBL" id="CAK9154868.1"/>
    </source>
</evidence>
<evidence type="ECO:0008006" key="7">
    <source>
        <dbReference type="Google" id="ProtNLM"/>
    </source>
</evidence>
<dbReference type="Proteomes" id="UP001642360">
    <property type="component" value="Unassembled WGS sequence"/>
</dbReference>
<evidence type="ECO:0000256" key="2">
    <source>
        <dbReference type="SAM" id="SignalP"/>
    </source>
</evidence>
<feature type="compositionally biased region" description="Gly residues" evidence="1">
    <location>
        <begin position="44"/>
        <end position="66"/>
    </location>
</feature>
<proteinExistence type="predicted"/>
<organism evidence="3 6">
    <name type="scientific">Ilex paraguariensis</name>
    <name type="common">yerba mate</name>
    <dbReference type="NCBI Taxonomy" id="185542"/>
    <lineage>
        <taxon>Eukaryota</taxon>
        <taxon>Viridiplantae</taxon>
        <taxon>Streptophyta</taxon>
        <taxon>Embryophyta</taxon>
        <taxon>Tracheophyta</taxon>
        <taxon>Spermatophyta</taxon>
        <taxon>Magnoliopsida</taxon>
        <taxon>eudicotyledons</taxon>
        <taxon>Gunneridae</taxon>
        <taxon>Pentapetalae</taxon>
        <taxon>asterids</taxon>
        <taxon>campanulids</taxon>
        <taxon>Aquifoliales</taxon>
        <taxon>Aquifoliaceae</taxon>
        <taxon>Ilex</taxon>
    </lineage>
</organism>
<feature type="signal peptide" evidence="2">
    <location>
        <begin position="1"/>
        <end position="21"/>
    </location>
</feature>
<feature type="chain" id="PRO_5044720924" description="Glycine-rich protein" evidence="2">
    <location>
        <begin position="22"/>
        <end position="162"/>
    </location>
</feature>
<dbReference type="PANTHER" id="PTHR34789">
    <property type="entry name" value="EXPRESSED PROTEIN"/>
    <property type="match status" value="1"/>
</dbReference>
<comment type="caution">
    <text evidence="3">The sequence shown here is derived from an EMBL/GenBank/DDBJ whole genome shotgun (WGS) entry which is preliminary data.</text>
</comment>
<evidence type="ECO:0000313" key="5">
    <source>
        <dbReference type="EMBL" id="CAK9176810.1"/>
    </source>
</evidence>
<name>A0ABC8SD59_9AQUA</name>
<keyword evidence="6" id="KW-1185">Reference proteome</keyword>
<dbReference type="AlphaFoldDB" id="A0ABC8SD59"/>
<evidence type="ECO:0000256" key="1">
    <source>
        <dbReference type="SAM" id="MobiDB-lite"/>
    </source>
</evidence>
<keyword evidence="2" id="KW-0732">Signal</keyword>
<dbReference type="EMBL" id="CAUOFW020005273">
    <property type="protein sequence ID" value="CAK9169254.1"/>
    <property type="molecule type" value="Genomic_DNA"/>
</dbReference>
<evidence type="ECO:0000313" key="6">
    <source>
        <dbReference type="Proteomes" id="UP001642360"/>
    </source>
</evidence>